<comment type="caution">
    <text evidence="1">The sequence shown here is derived from an EMBL/GenBank/DDBJ whole genome shotgun (WGS) entry which is preliminary data.</text>
</comment>
<evidence type="ECO:0000313" key="2">
    <source>
        <dbReference type="Proteomes" id="UP001273350"/>
    </source>
</evidence>
<reference evidence="1 2" key="1">
    <citation type="submission" date="2023-11" db="EMBL/GenBank/DDBJ databases">
        <title>Unpublished Manusciprt.</title>
        <authorList>
            <person name="Saticioglu I.B."/>
            <person name="Ay H."/>
            <person name="Ajmi N."/>
            <person name="Altun S."/>
            <person name="Duman M."/>
        </authorList>
    </citation>
    <scope>NUCLEOTIDE SEQUENCE [LARGE SCALE GENOMIC DNA]</scope>
    <source>
        <strain evidence="1 2">Fl-318</strain>
    </source>
</reference>
<accession>A0ABU4RKT0</accession>
<dbReference type="Proteomes" id="UP001273350">
    <property type="component" value="Unassembled WGS sequence"/>
</dbReference>
<organism evidence="1 2">
    <name type="scientific">Flavobacterium cupriresistens</name>
    <dbReference type="NCBI Taxonomy" id="2893885"/>
    <lineage>
        <taxon>Bacteria</taxon>
        <taxon>Pseudomonadati</taxon>
        <taxon>Bacteroidota</taxon>
        <taxon>Flavobacteriia</taxon>
        <taxon>Flavobacteriales</taxon>
        <taxon>Flavobacteriaceae</taxon>
        <taxon>Flavobacterium</taxon>
    </lineage>
</organism>
<evidence type="ECO:0000313" key="1">
    <source>
        <dbReference type="EMBL" id="MDX6191970.1"/>
    </source>
</evidence>
<keyword evidence="2" id="KW-1185">Reference proteome</keyword>
<dbReference type="RefSeq" id="WP_230004831.1">
    <property type="nucleotide sequence ID" value="NZ_CP087134.1"/>
</dbReference>
<proteinExistence type="predicted"/>
<protein>
    <submittedName>
        <fullName evidence="1">Uncharacterized protein</fullName>
    </submittedName>
</protein>
<gene>
    <name evidence="1" type="ORF">SGQ83_21680</name>
</gene>
<sequence>MENNIKTPLGELTYLGDLLSTAYPTTVLYHNDKNEPIIVEWLDEVLELDLYVMYKSTVEALEQFIKGIISHLELIKVADKSQYFQFYDSIFNGDFQKIKFNKIDKTSLPKETVYFNEKLSSDYLLIADFFNIEFQSDATKNEYFKVLEAFSEKSNTGLLRLHLNEGENVAYGTVDTNVLGRLLIGFEDLYHETAIDVIRGNDRKPLTKRLPEDISIIEMSSTEVYIQEAASFSIYLKSKTDAQSESKEYEYVSDEIFSNINELICLASNKKKLESIKSSFNSKVFDSLLNFSEIILENKVTLDLDYFNSKSHKKLTQSIKPSTAHIIHNNIVSSTIERNDSIKLRGRFTMLNTKTGYFVFKSNEKMQISGYVSELIKENMNSFNFKNKYDIVIRQNTITRLKSNNLKIVNTLESCFVAD</sequence>
<name>A0ABU4RKT0_9FLAO</name>
<dbReference type="EMBL" id="JAWXVI010000014">
    <property type="protein sequence ID" value="MDX6191970.1"/>
    <property type="molecule type" value="Genomic_DNA"/>
</dbReference>